<dbReference type="PROSITE" id="PS51257">
    <property type="entry name" value="PROKAR_LIPOPROTEIN"/>
    <property type="match status" value="1"/>
</dbReference>
<dbReference type="RefSeq" id="WP_132980448.1">
    <property type="nucleotide sequence ID" value="NZ_BAAAEN010000020.1"/>
</dbReference>
<evidence type="ECO:0000313" key="2">
    <source>
        <dbReference type="Proteomes" id="UP001501706"/>
    </source>
</evidence>
<keyword evidence="2" id="KW-1185">Reference proteome</keyword>
<organism evidence="1 2">
    <name type="scientific">Pigmentiphaga daeguensis</name>
    <dbReference type="NCBI Taxonomy" id="414049"/>
    <lineage>
        <taxon>Bacteria</taxon>
        <taxon>Pseudomonadati</taxon>
        <taxon>Pseudomonadota</taxon>
        <taxon>Betaproteobacteria</taxon>
        <taxon>Burkholderiales</taxon>
        <taxon>Alcaligenaceae</taxon>
        <taxon>Pigmentiphaga</taxon>
    </lineage>
</organism>
<dbReference type="Proteomes" id="UP001501706">
    <property type="component" value="Unassembled WGS sequence"/>
</dbReference>
<gene>
    <name evidence="1" type="ORF">GCM10009097_43980</name>
</gene>
<proteinExistence type="predicted"/>
<sequence>MRRGRGLLGAGMMVALGACGGGDSGDGGGPAAVQQYPAGIYTGKAGPLATQRDFIGIVDGGRNGTGGNFYFALDTGTSRGYDGLYGGLSVTLATLRATNATYYSTVDGKFVANGVTVSGIVTGAASAENPGARISGNYSNPAGTAAATSSPLVPFTLDYREDLYVRASSLATMAGTYQGGGPFGGAWNMTVDTAGRLTGSNSGCALTGSVSTPNPARGVYGIVLNLAGTGCSRPGSTQTGWAVLTYDAKGAKSGIWVFTTDADSKALNTFILNGLADNSVEPPDPATPQFAEGYWTPTSGAFEGVVTPDSYYFLYRRNGAGYDVLSGRLTRVAGSNSKMTDEAATFYSAQGTTAATSLNGTVIGDAFTGSFADPAAGNAATQFAMAKDGIYQAAPARLAAVAGKSYQTPSLEPLSMTVNVAADGVLSGSREACRIVDSSTDGGPISRIGPYPGITTQNLFQVKLIFTGAACAGSEDGIAVAVYDPGAQTAKGLRIFTLGTLTSSTQRVAKVAQLATPAP</sequence>
<accession>A0ABP3MJK9</accession>
<name>A0ABP3MJK9_9BURK</name>
<reference evidence="2" key="1">
    <citation type="journal article" date="2019" name="Int. J. Syst. Evol. Microbiol.">
        <title>The Global Catalogue of Microorganisms (GCM) 10K type strain sequencing project: providing services to taxonomists for standard genome sequencing and annotation.</title>
        <authorList>
            <consortium name="The Broad Institute Genomics Platform"/>
            <consortium name="The Broad Institute Genome Sequencing Center for Infectious Disease"/>
            <person name="Wu L."/>
            <person name="Ma J."/>
        </authorList>
    </citation>
    <scope>NUCLEOTIDE SEQUENCE [LARGE SCALE GENOMIC DNA]</scope>
    <source>
        <strain evidence="2">JCM 14330</strain>
    </source>
</reference>
<dbReference type="EMBL" id="BAAAEN010000020">
    <property type="protein sequence ID" value="GAA0521626.1"/>
    <property type="molecule type" value="Genomic_DNA"/>
</dbReference>
<comment type="caution">
    <text evidence="1">The sequence shown here is derived from an EMBL/GenBank/DDBJ whole genome shotgun (WGS) entry which is preliminary data.</text>
</comment>
<evidence type="ECO:0000313" key="1">
    <source>
        <dbReference type="EMBL" id="GAA0521626.1"/>
    </source>
</evidence>
<protein>
    <submittedName>
        <fullName evidence="1">Uncharacterized protein</fullName>
    </submittedName>
</protein>